<evidence type="ECO:0000256" key="3">
    <source>
        <dbReference type="ARBA" id="ARBA00022968"/>
    </source>
</evidence>
<keyword evidence="5" id="KW-0676">Redox-active center</keyword>
<keyword evidence="4" id="KW-1015">Disulfide bond</keyword>
<proteinExistence type="predicted"/>
<protein>
    <submittedName>
        <fullName evidence="8">TlpA disulfide reductase family protein</fullName>
    </submittedName>
</protein>
<dbReference type="InterPro" id="IPR050553">
    <property type="entry name" value="Thioredoxin_ResA/DsbE_sf"/>
</dbReference>
<sequence>MTRATRWALVAGALVIAALVAIVPMVNSPDEPASDEGLAPARAGAQLQACGSGAGTPARELRGVEAVCLADGSRVDVGEVAAAGDRPTLINVWATWCQPCREELPLLDDYAAEPGAARVVTVQVESGQREGLELLTELDVELPGVFDGDGPSGPVREALSVPRALPASYLVTPGGEVELVREPRLFTSAQQIREVVRSGGGGG</sequence>
<dbReference type="RefSeq" id="WP_253862968.1">
    <property type="nucleotide sequence ID" value="NZ_BAAALN010000005.1"/>
</dbReference>
<gene>
    <name evidence="8" type="ORF">GCM10009676_23650</name>
</gene>
<dbReference type="EMBL" id="BAAALN010000005">
    <property type="protein sequence ID" value="GAA1238307.1"/>
    <property type="molecule type" value="Genomic_DNA"/>
</dbReference>
<dbReference type="Pfam" id="PF00578">
    <property type="entry name" value="AhpC-TSA"/>
    <property type="match status" value="1"/>
</dbReference>
<organism evidence="8 9">
    <name type="scientific">Prauserella halophila</name>
    <dbReference type="NCBI Taxonomy" id="185641"/>
    <lineage>
        <taxon>Bacteria</taxon>
        <taxon>Bacillati</taxon>
        <taxon>Actinomycetota</taxon>
        <taxon>Actinomycetes</taxon>
        <taxon>Pseudonocardiales</taxon>
        <taxon>Pseudonocardiaceae</taxon>
        <taxon>Prauserella</taxon>
    </lineage>
</organism>
<evidence type="ECO:0000313" key="8">
    <source>
        <dbReference type="EMBL" id="GAA1238307.1"/>
    </source>
</evidence>
<dbReference type="Gene3D" id="3.40.30.10">
    <property type="entry name" value="Glutaredoxin"/>
    <property type="match status" value="1"/>
</dbReference>
<feature type="transmembrane region" description="Helical" evidence="6">
    <location>
        <begin position="7"/>
        <end position="26"/>
    </location>
</feature>
<name>A0ABN1W6U7_9PSEU</name>
<keyword evidence="9" id="KW-1185">Reference proteome</keyword>
<dbReference type="InterPro" id="IPR000866">
    <property type="entry name" value="AhpC/TSA"/>
</dbReference>
<dbReference type="PANTHER" id="PTHR42852:SF6">
    <property type="entry name" value="THIOL:DISULFIDE INTERCHANGE PROTEIN DSBE"/>
    <property type="match status" value="1"/>
</dbReference>
<comment type="subcellular location">
    <subcellularLocation>
        <location evidence="1">Cell envelope</location>
    </subcellularLocation>
</comment>
<keyword evidence="3" id="KW-0735">Signal-anchor</keyword>
<evidence type="ECO:0000256" key="6">
    <source>
        <dbReference type="SAM" id="Phobius"/>
    </source>
</evidence>
<keyword evidence="6" id="KW-1133">Transmembrane helix</keyword>
<accession>A0ABN1W6U7</accession>
<dbReference type="SUPFAM" id="SSF52833">
    <property type="entry name" value="Thioredoxin-like"/>
    <property type="match status" value="1"/>
</dbReference>
<dbReference type="InterPro" id="IPR013766">
    <property type="entry name" value="Thioredoxin_domain"/>
</dbReference>
<evidence type="ECO:0000259" key="7">
    <source>
        <dbReference type="PROSITE" id="PS51352"/>
    </source>
</evidence>
<dbReference type="PANTHER" id="PTHR42852">
    <property type="entry name" value="THIOL:DISULFIDE INTERCHANGE PROTEIN DSBE"/>
    <property type="match status" value="1"/>
</dbReference>
<keyword evidence="6" id="KW-0812">Transmembrane</keyword>
<dbReference type="CDD" id="cd02966">
    <property type="entry name" value="TlpA_like_family"/>
    <property type="match status" value="1"/>
</dbReference>
<evidence type="ECO:0000256" key="1">
    <source>
        <dbReference type="ARBA" id="ARBA00004196"/>
    </source>
</evidence>
<evidence type="ECO:0000313" key="9">
    <source>
        <dbReference type="Proteomes" id="UP001500653"/>
    </source>
</evidence>
<comment type="caution">
    <text evidence="8">The sequence shown here is derived from an EMBL/GenBank/DDBJ whole genome shotgun (WGS) entry which is preliminary data.</text>
</comment>
<evidence type="ECO:0000256" key="5">
    <source>
        <dbReference type="ARBA" id="ARBA00023284"/>
    </source>
</evidence>
<keyword evidence="6" id="KW-0472">Membrane</keyword>
<dbReference type="InterPro" id="IPR036249">
    <property type="entry name" value="Thioredoxin-like_sf"/>
</dbReference>
<evidence type="ECO:0000256" key="2">
    <source>
        <dbReference type="ARBA" id="ARBA00022748"/>
    </source>
</evidence>
<dbReference type="PROSITE" id="PS51352">
    <property type="entry name" value="THIOREDOXIN_2"/>
    <property type="match status" value="1"/>
</dbReference>
<reference evidence="8 9" key="1">
    <citation type="journal article" date="2019" name="Int. J. Syst. Evol. Microbiol.">
        <title>The Global Catalogue of Microorganisms (GCM) 10K type strain sequencing project: providing services to taxonomists for standard genome sequencing and annotation.</title>
        <authorList>
            <consortium name="The Broad Institute Genomics Platform"/>
            <consortium name="The Broad Institute Genome Sequencing Center for Infectious Disease"/>
            <person name="Wu L."/>
            <person name="Ma J."/>
        </authorList>
    </citation>
    <scope>NUCLEOTIDE SEQUENCE [LARGE SCALE GENOMIC DNA]</scope>
    <source>
        <strain evidence="8 9">JCM 13023</strain>
    </source>
</reference>
<dbReference type="Proteomes" id="UP001500653">
    <property type="component" value="Unassembled WGS sequence"/>
</dbReference>
<feature type="domain" description="Thioredoxin" evidence="7">
    <location>
        <begin position="52"/>
        <end position="201"/>
    </location>
</feature>
<evidence type="ECO:0000256" key="4">
    <source>
        <dbReference type="ARBA" id="ARBA00023157"/>
    </source>
</evidence>
<keyword evidence="2" id="KW-0201">Cytochrome c-type biogenesis</keyword>